<feature type="compositionally biased region" description="Basic and acidic residues" evidence="1">
    <location>
        <begin position="349"/>
        <end position="358"/>
    </location>
</feature>
<dbReference type="Proteomes" id="UP001497472">
    <property type="component" value="Unassembled WGS sequence"/>
</dbReference>
<feature type="compositionally biased region" description="Basic residues" evidence="1">
    <location>
        <begin position="16"/>
        <end position="25"/>
    </location>
</feature>
<feature type="compositionally biased region" description="Polar residues" evidence="1">
    <location>
        <begin position="360"/>
        <end position="379"/>
    </location>
</feature>
<dbReference type="EMBL" id="CAVLEF010000001">
    <property type="protein sequence ID" value="CAK1539906.1"/>
    <property type="molecule type" value="Genomic_DNA"/>
</dbReference>
<sequence length="527" mass="59182">MAVSAPTTVPGPETGKKKKSKKKKAKASEKVENTGESVPTAPAHSSVPVAKSQSRALSRPPNPDSLEENWVTVVRKGRPLRETEAPNTPPWHIEAAALADIYWKRDRSRKSGHEPTYEEMESWRTEGREAILNRWREELAGARYGRWTLDAIMPVFKEWTERRWGTLSYHLTQGLTGHGCFGSYLHKIARREPTPTCHHCGCANDTPQHTLFDCPAWNDHRDTMLRLTGLDNHGNGALNLSLLVRSMLSDEAKWQAIHVFCQFVLGSKEEAERAREIEPGAPQMRRRRTGRRRRDFVRAPPPLSADKKKEGERIGKDLPIAIAAPEPATAPGPETQRKKKSKSKKKKGKAPERVEHAVESASTAPANSSVPVAKSQSRAPSRPPNPDSLEENWVTVVKKGRPLRENQGQPQPKKATWDSQRGTMLRITGLDRPRRNPLSLQDLVQSMAFDESKWKAVQAFCEEVLKAKEDTERAREIEPGATLQRRRRTGRRRRNYANAPEVGQEGELRAMRCGKALGKRGSGQGFN</sequence>
<feature type="compositionally biased region" description="Basic residues" evidence="1">
    <location>
        <begin position="484"/>
        <end position="495"/>
    </location>
</feature>
<proteinExistence type="predicted"/>
<evidence type="ECO:0000256" key="1">
    <source>
        <dbReference type="SAM" id="MobiDB-lite"/>
    </source>
</evidence>
<evidence type="ECO:0008006" key="4">
    <source>
        <dbReference type="Google" id="ProtNLM"/>
    </source>
</evidence>
<feature type="region of interest" description="Disordered" evidence="1">
    <location>
        <begin position="477"/>
        <end position="527"/>
    </location>
</feature>
<comment type="caution">
    <text evidence="2">The sequence shown here is derived from an EMBL/GenBank/DDBJ whole genome shotgun (WGS) entry which is preliminary data.</text>
</comment>
<dbReference type="AlphaFoldDB" id="A0AAV1ITB6"/>
<feature type="region of interest" description="Disordered" evidence="1">
    <location>
        <begin position="1"/>
        <end position="70"/>
    </location>
</feature>
<feature type="compositionally biased region" description="Basic residues" evidence="1">
    <location>
        <begin position="337"/>
        <end position="348"/>
    </location>
</feature>
<evidence type="ECO:0000313" key="3">
    <source>
        <dbReference type="Proteomes" id="UP001497472"/>
    </source>
</evidence>
<feature type="region of interest" description="Disordered" evidence="1">
    <location>
        <begin position="271"/>
        <end position="420"/>
    </location>
</feature>
<accession>A0AAV1ITB6</accession>
<feature type="compositionally biased region" description="Low complexity" evidence="1">
    <location>
        <begin position="319"/>
        <end position="334"/>
    </location>
</feature>
<protein>
    <recommendedName>
        <fullName evidence="4">Reverse transcriptase</fullName>
    </recommendedName>
</protein>
<feature type="compositionally biased region" description="Basic residues" evidence="1">
    <location>
        <begin position="284"/>
        <end position="295"/>
    </location>
</feature>
<gene>
    <name evidence="2" type="ORF">LNINA_LOCUS2</name>
</gene>
<organism evidence="2 3">
    <name type="scientific">Leptosia nina</name>
    <dbReference type="NCBI Taxonomy" id="320188"/>
    <lineage>
        <taxon>Eukaryota</taxon>
        <taxon>Metazoa</taxon>
        <taxon>Ecdysozoa</taxon>
        <taxon>Arthropoda</taxon>
        <taxon>Hexapoda</taxon>
        <taxon>Insecta</taxon>
        <taxon>Pterygota</taxon>
        <taxon>Neoptera</taxon>
        <taxon>Endopterygota</taxon>
        <taxon>Lepidoptera</taxon>
        <taxon>Glossata</taxon>
        <taxon>Ditrysia</taxon>
        <taxon>Papilionoidea</taxon>
        <taxon>Pieridae</taxon>
        <taxon>Pierinae</taxon>
        <taxon>Leptosia</taxon>
    </lineage>
</organism>
<name>A0AAV1ITB6_9NEOP</name>
<reference evidence="2 3" key="1">
    <citation type="submission" date="2023-11" db="EMBL/GenBank/DDBJ databases">
        <authorList>
            <person name="Okamura Y."/>
        </authorList>
    </citation>
    <scope>NUCLEOTIDE SEQUENCE [LARGE SCALE GENOMIC DNA]</scope>
</reference>
<evidence type="ECO:0000313" key="2">
    <source>
        <dbReference type="EMBL" id="CAK1539906.1"/>
    </source>
</evidence>
<keyword evidence="3" id="KW-1185">Reference proteome</keyword>
<feature type="compositionally biased region" description="Basic and acidic residues" evidence="1">
    <location>
        <begin position="305"/>
        <end position="316"/>
    </location>
</feature>